<organism evidence="2 3">
    <name type="scientific">Halalkalicoccus paucihalophilus</name>
    <dbReference type="NCBI Taxonomy" id="1008153"/>
    <lineage>
        <taxon>Archaea</taxon>
        <taxon>Methanobacteriati</taxon>
        <taxon>Methanobacteriota</taxon>
        <taxon>Stenosarchaea group</taxon>
        <taxon>Halobacteria</taxon>
        <taxon>Halobacteriales</taxon>
        <taxon>Halococcaceae</taxon>
        <taxon>Halalkalicoccus</taxon>
    </lineage>
</organism>
<name>A0A151AHL5_9EURY</name>
<evidence type="ECO:0000259" key="1">
    <source>
        <dbReference type="Pfam" id="PF00582"/>
    </source>
</evidence>
<dbReference type="InterPro" id="IPR006016">
    <property type="entry name" value="UspA"/>
</dbReference>
<dbReference type="AlphaFoldDB" id="A0A151AHL5"/>
<dbReference type="PATRIC" id="fig|1008153.3.peg.1047"/>
<protein>
    <submittedName>
        <fullName evidence="2">Universal stress protein family protein</fullName>
    </submittedName>
</protein>
<dbReference type="Proteomes" id="UP000075321">
    <property type="component" value="Unassembled WGS sequence"/>
</dbReference>
<reference evidence="2 3" key="1">
    <citation type="submission" date="2016-02" db="EMBL/GenBank/DDBJ databases">
        <title>Genome sequence of Halalkalicoccus paucihalophilus DSM 24557.</title>
        <authorList>
            <person name="Poehlein A."/>
            <person name="Daniel R."/>
        </authorList>
    </citation>
    <scope>NUCLEOTIDE SEQUENCE [LARGE SCALE GENOMIC DNA]</scope>
    <source>
        <strain evidence="2 3">DSM 24557</strain>
    </source>
</reference>
<dbReference type="OrthoDB" id="202478at2157"/>
<dbReference type="RefSeq" id="WP_066380280.1">
    <property type="nucleotide sequence ID" value="NZ_LTAZ01000003.1"/>
</dbReference>
<comment type="caution">
    <text evidence="2">The sequence shown here is derived from an EMBL/GenBank/DDBJ whole genome shotgun (WGS) entry which is preliminary data.</text>
</comment>
<evidence type="ECO:0000313" key="2">
    <source>
        <dbReference type="EMBL" id="KYH27148.1"/>
    </source>
</evidence>
<feature type="domain" description="UspA" evidence="1">
    <location>
        <begin position="6"/>
        <end position="139"/>
    </location>
</feature>
<dbReference type="Pfam" id="PF00582">
    <property type="entry name" value="Usp"/>
    <property type="match status" value="1"/>
</dbReference>
<dbReference type="Gene3D" id="3.40.50.620">
    <property type="entry name" value="HUPs"/>
    <property type="match status" value="1"/>
</dbReference>
<dbReference type="CDD" id="cd00293">
    <property type="entry name" value="USP-like"/>
    <property type="match status" value="1"/>
</dbReference>
<dbReference type="SUPFAM" id="SSF52402">
    <property type="entry name" value="Adenine nucleotide alpha hydrolases-like"/>
    <property type="match status" value="1"/>
</dbReference>
<keyword evidence="3" id="KW-1185">Reference proteome</keyword>
<proteinExistence type="predicted"/>
<sequence length="140" mass="15538">MGEQLFTRILLPVASEEDAAATCRRLFERTDEIGTVIATHVIEKAGGGIDKASVEQREENAEAIFEVVDEHCRRTGVDVEHRIRYGTDITETILRGAEEEDASVIVFVPRESSRWVNLLTGDIAYSLVTEANRPVLVLPS</sequence>
<dbReference type="EMBL" id="LTAZ01000003">
    <property type="protein sequence ID" value="KYH27148.1"/>
    <property type="molecule type" value="Genomic_DNA"/>
</dbReference>
<accession>A0A151AHL5</accession>
<evidence type="ECO:0000313" key="3">
    <source>
        <dbReference type="Proteomes" id="UP000075321"/>
    </source>
</evidence>
<gene>
    <name evidence="2" type="ORF">HAPAU_10430</name>
</gene>
<dbReference type="InterPro" id="IPR014729">
    <property type="entry name" value="Rossmann-like_a/b/a_fold"/>
</dbReference>